<dbReference type="InterPro" id="IPR013783">
    <property type="entry name" value="Ig-like_fold"/>
</dbReference>
<comment type="caution">
    <text evidence="2">The sequence shown here is derived from an EMBL/GenBank/DDBJ whole genome shotgun (WGS) entry which is preliminary data.</text>
</comment>
<proteinExistence type="predicted"/>
<dbReference type="Proteomes" id="UP000053904">
    <property type="component" value="Unassembled WGS sequence"/>
</dbReference>
<name>A0A101HH03_9BACT</name>
<protein>
    <submittedName>
        <fullName evidence="2">Uncharacterized protein</fullName>
    </submittedName>
</protein>
<sequence length="537" mass="59858">ITTDEPNECDSSKENILNLHSTKYSNLPNFKEVKFCSNRNGYLTSQSIILLNKKTPDRWKHIVELDNRFPIGVSEEKIVTNDVLANHKHKLSCSNFKLSVDSGSIRYLKLNKNDTSTEVNYEPPYYTINFVSNDNGGAIPSGSILIVTKLPPLGWERYSPLDEKFVRGSNNNYQSTGGERFHNHSVSVDYSIAYISNEKISKVKTEDVCIDNITNLELVESSIMPPYITVIYAKKKDSGVNTINSGTNYLSEPNASQPNTSTESTNKETEMFFDEEERKEDVHDDNGDVLGAATPTTPTDPLTEGLTNPINITDPTPEFSAIYNDPDSTDTTSYYEIEVNTTSDFTGIVMWDSGKKSMTTTNQGSRSPDISYAGETLQESTTYYWQIRFWDSDDNVSPWSPTASFTLDSIAIASSLLTCGFTNPTFVTNNVTFSAIYTDPGNSNATSYEIEVNTASDFTGTVMWDSGKTTTSIASENRSPDYSYNGISLAHDSTTYYVRLRFWDGDDIPTDWVTGQFVDVLKGFKLDGLKLDGLKLD</sequence>
<dbReference type="PANTHER" id="PTHR33307">
    <property type="entry name" value="ALPHA-RHAMNOSIDASE (EUROFUNG)"/>
    <property type="match status" value="1"/>
</dbReference>
<evidence type="ECO:0000256" key="1">
    <source>
        <dbReference type="SAM" id="MobiDB-lite"/>
    </source>
</evidence>
<dbReference type="PANTHER" id="PTHR33307:SF11">
    <property type="entry name" value="ALPHA-L-RHAMNOSIDASE"/>
    <property type="match status" value="1"/>
</dbReference>
<evidence type="ECO:0000313" key="2">
    <source>
        <dbReference type="EMBL" id="KUK76686.1"/>
    </source>
</evidence>
<feature type="compositionally biased region" description="Polar residues" evidence="1">
    <location>
        <begin position="244"/>
        <end position="258"/>
    </location>
</feature>
<dbReference type="InterPro" id="IPR016007">
    <property type="entry name" value="Alpha_rhamnosid"/>
</dbReference>
<organism evidence="2 3">
    <name type="scientific">candidate division WS6 bacterium 34_10</name>
    <dbReference type="NCBI Taxonomy" id="1641389"/>
    <lineage>
        <taxon>Bacteria</taxon>
        <taxon>Candidatus Dojkabacteria</taxon>
    </lineage>
</organism>
<dbReference type="Gene3D" id="2.60.40.10">
    <property type="entry name" value="Immunoglobulins"/>
    <property type="match status" value="2"/>
</dbReference>
<feature type="region of interest" description="Disordered" evidence="1">
    <location>
        <begin position="244"/>
        <end position="270"/>
    </location>
</feature>
<feature type="non-terminal residue" evidence="2">
    <location>
        <position position="1"/>
    </location>
</feature>
<feature type="region of interest" description="Disordered" evidence="1">
    <location>
        <begin position="292"/>
        <end position="318"/>
    </location>
</feature>
<gene>
    <name evidence="2" type="ORF">XD93_0771</name>
</gene>
<reference evidence="3" key="1">
    <citation type="journal article" date="2015" name="MBio">
        <title>Genome-Resolved Metagenomic Analysis Reveals Roles for Candidate Phyla and Other Microbial Community Members in Biogeochemical Transformations in Oil Reservoirs.</title>
        <authorList>
            <person name="Hu P."/>
            <person name="Tom L."/>
            <person name="Singh A."/>
            <person name="Thomas B.C."/>
            <person name="Baker B.J."/>
            <person name="Piceno Y.M."/>
            <person name="Andersen G.L."/>
            <person name="Banfield J.F."/>
        </authorList>
    </citation>
    <scope>NUCLEOTIDE SEQUENCE [LARGE SCALE GENOMIC DNA]</scope>
</reference>
<dbReference type="Pfam" id="PF25788">
    <property type="entry name" value="Ig_Rha78A_N"/>
    <property type="match status" value="1"/>
</dbReference>
<accession>A0A101HH03</accession>
<evidence type="ECO:0000313" key="3">
    <source>
        <dbReference type="Proteomes" id="UP000053904"/>
    </source>
</evidence>
<feature type="compositionally biased region" description="Low complexity" evidence="1">
    <location>
        <begin position="292"/>
        <end position="307"/>
    </location>
</feature>
<dbReference type="EMBL" id="LGGO01000116">
    <property type="protein sequence ID" value="KUK76686.1"/>
    <property type="molecule type" value="Genomic_DNA"/>
</dbReference>
<dbReference type="AlphaFoldDB" id="A0A101HH03"/>